<dbReference type="EMBL" id="LDQA01000006">
    <property type="protein sequence ID" value="KTR08118.1"/>
    <property type="molecule type" value="Genomic_DNA"/>
</dbReference>
<dbReference type="Proteomes" id="UP000078272">
    <property type="component" value="Unassembled WGS sequence"/>
</dbReference>
<dbReference type="Gene3D" id="2.40.50.180">
    <property type="entry name" value="CheA-289, Domain 4"/>
    <property type="match status" value="1"/>
</dbReference>
<reference evidence="4 5" key="1">
    <citation type="journal article" date="2016" name="Front. Microbiol.">
        <title>Genomic Resource of Rice Seed Associated Bacteria.</title>
        <authorList>
            <person name="Midha S."/>
            <person name="Bansal K."/>
            <person name="Sharma S."/>
            <person name="Kumar N."/>
            <person name="Patil P.P."/>
            <person name="Chaudhry V."/>
            <person name="Patil P.B."/>
        </authorList>
    </citation>
    <scope>NUCLEOTIDE SEQUENCE [LARGE SCALE GENOMIC DNA]</scope>
    <source>
        <strain evidence="2 4">NS226</strain>
        <strain evidence="3 5">NS365</strain>
    </source>
</reference>
<evidence type="ECO:0000313" key="2">
    <source>
        <dbReference type="EMBL" id="KTQ98688.1"/>
    </source>
</evidence>
<dbReference type="Proteomes" id="UP000078529">
    <property type="component" value="Unassembled WGS sequence"/>
</dbReference>
<keyword evidence="5" id="KW-1185">Reference proteome</keyword>
<feature type="domain" description="CheW-like" evidence="1">
    <location>
        <begin position="18"/>
        <end position="165"/>
    </location>
</feature>
<gene>
    <name evidence="2" type="ORF">NS226_00290</name>
    <name evidence="3" type="ORF">NS365_01810</name>
</gene>
<dbReference type="eggNOG" id="COG0835">
    <property type="taxonomic scope" value="Bacteria"/>
</dbReference>
<comment type="caution">
    <text evidence="2">The sequence shown here is derived from an EMBL/GenBank/DDBJ whole genome shotgun (WGS) entry which is preliminary data.</text>
</comment>
<dbReference type="EMBL" id="LDPZ01000001">
    <property type="protein sequence ID" value="KTQ98688.1"/>
    <property type="molecule type" value="Genomic_DNA"/>
</dbReference>
<dbReference type="GO" id="GO:0006935">
    <property type="term" value="P:chemotaxis"/>
    <property type="evidence" value="ECO:0007669"/>
    <property type="project" value="InterPro"/>
</dbReference>
<dbReference type="GO" id="GO:0007165">
    <property type="term" value="P:signal transduction"/>
    <property type="evidence" value="ECO:0007669"/>
    <property type="project" value="InterPro"/>
</dbReference>
<evidence type="ECO:0000313" key="5">
    <source>
        <dbReference type="Proteomes" id="UP000078529"/>
    </source>
</evidence>
<dbReference type="Gene3D" id="2.30.30.40">
    <property type="entry name" value="SH3 Domains"/>
    <property type="match status" value="1"/>
</dbReference>
<dbReference type="Pfam" id="PF01584">
    <property type="entry name" value="CheW"/>
    <property type="match status" value="1"/>
</dbReference>
<dbReference type="RefSeq" id="WP_058598571.1">
    <property type="nucleotide sequence ID" value="NZ_LDPZ01000001.1"/>
</dbReference>
<evidence type="ECO:0000313" key="4">
    <source>
        <dbReference type="Proteomes" id="UP000078272"/>
    </source>
</evidence>
<dbReference type="AlphaFoldDB" id="A0A147DAX0"/>
<dbReference type="OrthoDB" id="3291462at2"/>
<protein>
    <recommendedName>
        <fullName evidence="1">CheW-like domain-containing protein</fullName>
    </recommendedName>
</protein>
<evidence type="ECO:0000259" key="1">
    <source>
        <dbReference type="PROSITE" id="PS50851"/>
    </source>
</evidence>
<organism evidence="2 4">
    <name type="scientific">Aureimonas ureilytica</name>
    <dbReference type="NCBI Taxonomy" id="401562"/>
    <lineage>
        <taxon>Bacteria</taxon>
        <taxon>Pseudomonadati</taxon>
        <taxon>Pseudomonadota</taxon>
        <taxon>Alphaproteobacteria</taxon>
        <taxon>Hyphomicrobiales</taxon>
        <taxon>Aurantimonadaceae</taxon>
        <taxon>Aureimonas</taxon>
    </lineage>
</organism>
<sequence length="173" mass="19019">MNTPFQSSRFEDEDVDGNNEMLTFQLGSAAFAVNVRQVREVLDHKPIQRMANAPASLLGMIDVRGVGVPVVDLKRRLAMPPSEDREVGPETRIVVLEFETDEHLHTLAVIADAVHEVADMSDQTLEAPPHVGEAWSNDFVQGLGRRGDSFLTLLKVEKLFGASDRALLMAQAA</sequence>
<evidence type="ECO:0000313" key="3">
    <source>
        <dbReference type="EMBL" id="KTR08118.1"/>
    </source>
</evidence>
<dbReference type="InterPro" id="IPR039315">
    <property type="entry name" value="CheW"/>
</dbReference>
<dbReference type="PANTHER" id="PTHR22617">
    <property type="entry name" value="CHEMOTAXIS SENSOR HISTIDINE KINASE-RELATED"/>
    <property type="match status" value="1"/>
</dbReference>
<dbReference type="PROSITE" id="PS50851">
    <property type="entry name" value="CHEW"/>
    <property type="match status" value="1"/>
</dbReference>
<dbReference type="SMART" id="SM00260">
    <property type="entry name" value="CheW"/>
    <property type="match status" value="1"/>
</dbReference>
<dbReference type="SUPFAM" id="SSF50341">
    <property type="entry name" value="CheW-like"/>
    <property type="match status" value="1"/>
</dbReference>
<dbReference type="GO" id="GO:0005829">
    <property type="term" value="C:cytosol"/>
    <property type="evidence" value="ECO:0007669"/>
    <property type="project" value="TreeGrafter"/>
</dbReference>
<dbReference type="InterPro" id="IPR036061">
    <property type="entry name" value="CheW-like_dom_sf"/>
</dbReference>
<dbReference type="PATRIC" id="fig|401562.3.peg.66"/>
<name>A0A147DAX0_9HYPH</name>
<dbReference type="PANTHER" id="PTHR22617:SF23">
    <property type="entry name" value="CHEMOTAXIS PROTEIN CHEW"/>
    <property type="match status" value="1"/>
</dbReference>
<accession>A0A147DAX0</accession>
<dbReference type="STRING" id="401562.NS365_01810"/>
<dbReference type="InterPro" id="IPR002545">
    <property type="entry name" value="CheW-lke_dom"/>
</dbReference>
<proteinExistence type="predicted"/>